<dbReference type="PROSITE" id="PS51007">
    <property type="entry name" value="CYTC"/>
    <property type="match status" value="1"/>
</dbReference>
<evidence type="ECO:0000256" key="2">
    <source>
        <dbReference type="ARBA" id="ARBA00022723"/>
    </source>
</evidence>
<keyword evidence="3 4" id="KW-0408">Iron</keyword>
<dbReference type="GO" id="GO:0020037">
    <property type="term" value="F:heme binding"/>
    <property type="evidence" value="ECO:0007669"/>
    <property type="project" value="InterPro"/>
</dbReference>
<organism evidence="6 7">
    <name type="scientific">Flavobacterium orientale</name>
    <dbReference type="NCBI Taxonomy" id="1756020"/>
    <lineage>
        <taxon>Bacteria</taxon>
        <taxon>Pseudomonadati</taxon>
        <taxon>Bacteroidota</taxon>
        <taxon>Flavobacteriia</taxon>
        <taxon>Flavobacteriales</taxon>
        <taxon>Flavobacteriaceae</taxon>
        <taxon>Flavobacterium</taxon>
    </lineage>
</organism>
<dbReference type="EMBL" id="BMFG01000001">
    <property type="protein sequence ID" value="GGD14131.1"/>
    <property type="molecule type" value="Genomic_DNA"/>
</dbReference>
<dbReference type="PANTHER" id="PTHR35008:SF4">
    <property type="entry name" value="BLL4482 PROTEIN"/>
    <property type="match status" value="1"/>
</dbReference>
<protein>
    <recommendedName>
        <fullName evidence="5">Cytochrome c domain-containing protein</fullName>
    </recommendedName>
</protein>
<evidence type="ECO:0000259" key="5">
    <source>
        <dbReference type="PROSITE" id="PS51007"/>
    </source>
</evidence>
<accession>A0A916XV72</accession>
<dbReference type="Gene3D" id="1.10.760.10">
    <property type="entry name" value="Cytochrome c-like domain"/>
    <property type="match status" value="1"/>
</dbReference>
<evidence type="ECO:0000256" key="1">
    <source>
        <dbReference type="ARBA" id="ARBA00022617"/>
    </source>
</evidence>
<name>A0A916XV72_9FLAO</name>
<proteinExistence type="predicted"/>
<dbReference type="GO" id="GO:0046872">
    <property type="term" value="F:metal ion binding"/>
    <property type="evidence" value="ECO:0007669"/>
    <property type="project" value="UniProtKB-KW"/>
</dbReference>
<evidence type="ECO:0000313" key="7">
    <source>
        <dbReference type="Proteomes" id="UP000625735"/>
    </source>
</evidence>
<evidence type="ECO:0000256" key="3">
    <source>
        <dbReference type="ARBA" id="ARBA00023004"/>
    </source>
</evidence>
<dbReference type="AlphaFoldDB" id="A0A916XV72"/>
<gene>
    <name evidence="6" type="ORF">GCM10011343_01480</name>
</gene>
<keyword evidence="7" id="KW-1185">Reference proteome</keyword>
<dbReference type="InterPro" id="IPR051459">
    <property type="entry name" value="Cytochrome_c-type_DH"/>
</dbReference>
<dbReference type="GO" id="GO:0009055">
    <property type="term" value="F:electron transfer activity"/>
    <property type="evidence" value="ECO:0007669"/>
    <property type="project" value="InterPro"/>
</dbReference>
<dbReference type="Proteomes" id="UP000625735">
    <property type="component" value="Unassembled WGS sequence"/>
</dbReference>
<keyword evidence="2 4" id="KW-0479">Metal-binding</keyword>
<dbReference type="PANTHER" id="PTHR35008">
    <property type="entry name" value="BLL4482 PROTEIN-RELATED"/>
    <property type="match status" value="1"/>
</dbReference>
<sequence length="186" mass="21136">MLKSVVFFIVLLLMKCVIGCQEVRTNDNAYSNPKEVSASIARGKYLVQVMDCHSCHTPKIMTPEGYVPDMDRAFMGFPADGELPPNAEGGIHFNNDLTAYSGPWGISFAANISNDFTGIGDWNFEQFRVAMQEGKFRGNKQERGLLPPMPWESYRELHDDDLKSIFMFLKTSRRIHNVVPDFIDYN</sequence>
<feature type="domain" description="Cytochrome c" evidence="5">
    <location>
        <begin position="38"/>
        <end position="173"/>
    </location>
</feature>
<dbReference type="InterPro" id="IPR009056">
    <property type="entry name" value="Cyt_c-like_dom"/>
</dbReference>
<dbReference type="InterPro" id="IPR036909">
    <property type="entry name" value="Cyt_c-like_dom_sf"/>
</dbReference>
<reference evidence="6" key="1">
    <citation type="journal article" date="2014" name="Int. J. Syst. Evol. Microbiol.">
        <title>Complete genome sequence of Corynebacterium casei LMG S-19264T (=DSM 44701T), isolated from a smear-ripened cheese.</title>
        <authorList>
            <consortium name="US DOE Joint Genome Institute (JGI-PGF)"/>
            <person name="Walter F."/>
            <person name="Albersmeier A."/>
            <person name="Kalinowski J."/>
            <person name="Ruckert C."/>
        </authorList>
    </citation>
    <scope>NUCLEOTIDE SEQUENCE</scope>
    <source>
        <strain evidence="6">CGMCC 1.12506</strain>
    </source>
</reference>
<dbReference type="SUPFAM" id="SSF46626">
    <property type="entry name" value="Cytochrome c"/>
    <property type="match status" value="1"/>
</dbReference>
<evidence type="ECO:0000313" key="6">
    <source>
        <dbReference type="EMBL" id="GGD14131.1"/>
    </source>
</evidence>
<reference evidence="6" key="2">
    <citation type="submission" date="2020-09" db="EMBL/GenBank/DDBJ databases">
        <authorList>
            <person name="Sun Q."/>
            <person name="Zhou Y."/>
        </authorList>
    </citation>
    <scope>NUCLEOTIDE SEQUENCE</scope>
    <source>
        <strain evidence="6">CGMCC 1.12506</strain>
    </source>
</reference>
<evidence type="ECO:0000256" key="4">
    <source>
        <dbReference type="PROSITE-ProRule" id="PRU00433"/>
    </source>
</evidence>
<dbReference type="RefSeq" id="WP_188360586.1">
    <property type="nucleotide sequence ID" value="NZ_BMFG01000001.1"/>
</dbReference>
<comment type="caution">
    <text evidence="6">The sequence shown here is derived from an EMBL/GenBank/DDBJ whole genome shotgun (WGS) entry which is preliminary data.</text>
</comment>
<keyword evidence="1 4" id="KW-0349">Heme</keyword>